<proteinExistence type="predicted"/>
<dbReference type="PANTHER" id="PTHR34220:SF7">
    <property type="entry name" value="SENSOR HISTIDINE KINASE YPDA"/>
    <property type="match status" value="1"/>
</dbReference>
<evidence type="ECO:0000313" key="2">
    <source>
        <dbReference type="EMBL" id="TWI25125.1"/>
    </source>
</evidence>
<keyword evidence="2" id="KW-0808">Transferase</keyword>
<comment type="caution">
    <text evidence="2">The sequence shown here is derived from an EMBL/GenBank/DDBJ whole genome shotgun (WGS) entry which is preliminary data.</text>
</comment>
<dbReference type="Pfam" id="PF06580">
    <property type="entry name" value="His_kinase"/>
    <property type="match status" value="1"/>
</dbReference>
<dbReference type="OrthoDB" id="9809908at2"/>
<accession>A0A562MYX8</accession>
<gene>
    <name evidence="2" type="ORF">IQ31_00717</name>
</gene>
<reference evidence="2 3" key="1">
    <citation type="journal article" date="2015" name="Stand. Genomic Sci.">
        <title>Genomic Encyclopedia of Bacterial and Archaeal Type Strains, Phase III: the genomes of soil and plant-associated and newly described type strains.</title>
        <authorList>
            <person name="Whitman W.B."/>
            <person name="Woyke T."/>
            <person name="Klenk H.P."/>
            <person name="Zhou Y."/>
            <person name="Lilburn T.G."/>
            <person name="Beck B.J."/>
            <person name="De Vos P."/>
            <person name="Vandamme P."/>
            <person name="Eisen J.A."/>
            <person name="Garrity G."/>
            <person name="Hugenholtz P."/>
            <person name="Kyrpides N.C."/>
        </authorList>
    </citation>
    <scope>NUCLEOTIDE SEQUENCE [LARGE SCALE GENOMIC DNA]</scope>
    <source>
        <strain evidence="2 3">CGMCC 1.6855</strain>
    </source>
</reference>
<protein>
    <submittedName>
        <fullName evidence="2">Histidine kinase</fullName>
    </submittedName>
</protein>
<dbReference type="InterPro" id="IPR010559">
    <property type="entry name" value="Sig_transdc_His_kin_internal"/>
</dbReference>
<dbReference type="EMBL" id="VLKR01000002">
    <property type="protein sequence ID" value="TWI25125.1"/>
    <property type="molecule type" value="Genomic_DNA"/>
</dbReference>
<name>A0A562MYX8_9SPHI</name>
<evidence type="ECO:0000313" key="3">
    <source>
        <dbReference type="Proteomes" id="UP000315908"/>
    </source>
</evidence>
<dbReference type="GO" id="GO:0016020">
    <property type="term" value="C:membrane"/>
    <property type="evidence" value="ECO:0007669"/>
    <property type="project" value="InterPro"/>
</dbReference>
<dbReference type="GO" id="GO:0000155">
    <property type="term" value="F:phosphorelay sensor kinase activity"/>
    <property type="evidence" value="ECO:0007669"/>
    <property type="project" value="InterPro"/>
</dbReference>
<dbReference type="AlphaFoldDB" id="A0A562MYX8"/>
<feature type="domain" description="Signal transduction histidine kinase internal region" evidence="1">
    <location>
        <begin position="59"/>
        <end position="125"/>
    </location>
</feature>
<dbReference type="Proteomes" id="UP000315908">
    <property type="component" value="Unassembled WGS sequence"/>
</dbReference>
<evidence type="ECO:0000259" key="1">
    <source>
        <dbReference type="Pfam" id="PF06580"/>
    </source>
</evidence>
<organism evidence="2 3">
    <name type="scientific">Sphingobacterium siyangense</name>
    <dbReference type="NCBI Taxonomy" id="459529"/>
    <lineage>
        <taxon>Bacteria</taxon>
        <taxon>Pseudomonadati</taxon>
        <taxon>Bacteroidota</taxon>
        <taxon>Sphingobacteriia</taxon>
        <taxon>Sphingobacteriales</taxon>
        <taxon>Sphingobacteriaceae</taxon>
        <taxon>Sphingobacterium</taxon>
    </lineage>
</organism>
<dbReference type="PANTHER" id="PTHR34220">
    <property type="entry name" value="SENSOR HISTIDINE KINASE YPDA"/>
    <property type="match status" value="1"/>
</dbReference>
<keyword evidence="2" id="KW-0418">Kinase</keyword>
<sequence>MNMTTETSNIIILLLLAIVALISGLYLLLRQKYRKLEVENKRQKELFNRMDNQKIDDFHRAQLNPHLLKNSLNGILSHAYQTYYTMDKLAMVLDYVLYESEDELVSPKAEIEFARNLIEINKVKLSPLFDIRVKFDIDELNSSLLNTPSLVPLMSVDLIENAFKHADFHGPDSFISIMLTFKNGLLELIVSNRISKRSPLQKAKSGIGSKTLEERLMLYYPGRHQLRRFVENDVYSAHLQIRLYAD</sequence>
<dbReference type="InterPro" id="IPR050640">
    <property type="entry name" value="Bact_2-comp_sensor_kinase"/>
</dbReference>
<dbReference type="RefSeq" id="WP_120332790.1">
    <property type="nucleotide sequence ID" value="NZ_CP070350.1"/>
</dbReference>